<evidence type="ECO:0000313" key="2">
    <source>
        <dbReference type="EMBL" id="CDN51602.1"/>
    </source>
</evidence>
<protein>
    <submittedName>
        <fullName evidence="2">Xaa-Pro aminopeptidase</fullName>
    </submittedName>
</protein>
<reference evidence="3" key="1">
    <citation type="journal article" date="2014" name="BMC Genomics">
        <title>Genome sequencing of two Neorhizobium galegae strains reveals a noeT gene responsible for the unusual acetylation of the nodulation factors.</title>
        <authorList>
            <person name="Osterman J."/>
            <person name="Marsh J."/>
            <person name="Laine P.K."/>
            <person name="Zeng Z."/>
            <person name="Alatalo E."/>
            <person name="Sullivan J.T."/>
            <person name="Young J.P."/>
            <person name="Thomas-Oates J."/>
            <person name="Paulin L."/>
            <person name="Lindstrom K."/>
        </authorList>
    </citation>
    <scope>NUCLEOTIDE SEQUENCE [LARGE SCALE GENOMIC DNA]</scope>
    <source>
        <strain evidence="3">HAMBI 540</strain>
    </source>
</reference>
<keyword evidence="2" id="KW-0614">Plasmid</keyword>
<dbReference type="InterPro" id="IPR029149">
    <property type="entry name" value="Creatin/AminoP/Spt16_N"/>
</dbReference>
<evidence type="ECO:0000259" key="1">
    <source>
        <dbReference type="Pfam" id="PF01321"/>
    </source>
</evidence>
<evidence type="ECO:0000313" key="3">
    <source>
        <dbReference type="Proteomes" id="UP000028181"/>
    </source>
</evidence>
<dbReference type="Proteomes" id="UP000028181">
    <property type="component" value="Plasmid pHAMBI540a"/>
</dbReference>
<name>A0A068SZG7_NEOGA</name>
<dbReference type="EMBL" id="HG938354">
    <property type="protein sequence ID" value="CDN51602.1"/>
    <property type="molecule type" value="Genomic_DNA"/>
</dbReference>
<dbReference type="RefSeq" id="WP_041365130.1">
    <property type="nucleotide sequence ID" value="NZ_HG938354.1"/>
</dbReference>
<dbReference type="InterPro" id="IPR000587">
    <property type="entry name" value="Creatinase_N"/>
</dbReference>
<keyword evidence="3" id="KW-1185">Reference proteome</keyword>
<feature type="domain" description="Creatinase N-terminal" evidence="1">
    <location>
        <begin position="23"/>
        <end position="152"/>
    </location>
</feature>
<dbReference type="Pfam" id="PF01321">
    <property type="entry name" value="Creatinase_N"/>
    <property type="match status" value="1"/>
</dbReference>
<geneLocation type="plasmid" evidence="3">
    <name>II</name>
</geneLocation>
<dbReference type="PATRIC" id="fig|1028800.3.peg.5556"/>
<dbReference type="KEGG" id="ngg:RG540_PA09260"/>
<proteinExistence type="predicted"/>
<gene>
    <name evidence="2" type="ORF">RG540_PA09260</name>
</gene>
<dbReference type="GO" id="GO:0004177">
    <property type="term" value="F:aminopeptidase activity"/>
    <property type="evidence" value="ECO:0007669"/>
    <property type="project" value="UniProtKB-KW"/>
</dbReference>
<dbReference type="OrthoDB" id="8327258at2"/>
<dbReference type="eggNOG" id="ENOG5030Z44">
    <property type="taxonomic scope" value="Bacteria"/>
</dbReference>
<dbReference type="HOGENOM" id="CLU_789472_0_0_5"/>
<dbReference type="GeneID" id="24260855"/>
<keyword evidence="2" id="KW-0031">Aminopeptidase</keyword>
<dbReference type="AlphaFoldDB" id="A0A068SZG7"/>
<keyword evidence="2" id="KW-0378">Hydrolase</keyword>
<organism evidence="2 3">
    <name type="scientific">Neorhizobium galegae bv. orientalis str. HAMBI 540</name>
    <dbReference type="NCBI Taxonomy" id="1028800"/>
    <lineage>
        <taxon>Bacteria</taxon>
        <taxon>Pseudomonadati</taxon>
        <taxon>Pseudomonadota</taxon>
        <taxon>Alphaproteobacteria</taxon>
        <taxon>Hyphomicrobiales</taxon>
        <taxon>Rhizobiaceae</taxon>
        <taxon>Rhizobium/Agrobacterium group</taxon>
        <taxon>Neorhizobium</taxon>
    </lineage>
</organism>
<dbReference type="Gene3D" id="3.40.350.10">
    <property type="entry name" value="Creatinase/prolidase N-terminal domain"/>
    <property type="match status" value="1"/>
</dbReference>
<sequence>MRHGLILWREDELSLADVTARQVRLQQAIATAGLDGMLIYTNHVRSAGVTWVSGFTPYWSDGLVLVLRDGLPIFLTALSKRVGEWVKSVAPTFEVAHSPFPGKLAGERLAQLGAKRLGVVEFDRMPGGVVDEILSVLPVELSDATELFTAVRGQADRAELDLVRRTDDIAREAFKAGDIKGRFAGDFTGPVERAVRLAGAEECYVAVVPDLSQDLRFIRTGRQELGRTFAVRLSIAYNGVWVRRIETFSAVSEIAARLTSVSAELDRVSPALPAEGSISAFYLPDGAELIDWHLEAPHGTRPLKVVADAQTPLAAPVPYGILTTAFTLDGETIVASRPVGLGDSSRREAAE</sequence>
<accession>A0A068SZG7</accession>
<keyword evidence="2" id="KW-0645">Protease</keyword>
<dbReference type="SUPFAM" id="SSF53092">
    <property type="entry name" value="Creatinase/prolidase N-terminal domain"/>
    <property type="match status" value="1"/>
</dbReference>